<dbReference type="AlphaFoldDB" id="A0A8B6G5W3"/>
<evidence type="ECO:0000259" key="1">
    <source>
        <dbReference type="Pfam" id="PF22938"/>
    </source>
</evidence>
<protein>
    <recommendedName>
        <fullName evidence="1">Integrase p58-like C-terminal domain-containing protein</fullName>
    </recommendedName>
</protein>
<dbReference type="EMBL" id="UYJE01007916">
    <property type="protein sequence ID" value="VDI59134.1"/>
    <property type="molecule type" value="Genomic_DNA"/>
</dbReference>
<dbReference type="Proteomes" id="UP000596742">
    <property type="component" value="Unassembled WGS sequence"/>
</dbReference>
<keyword evidence="3" id="KW-1185">Reference proteome</keyword>
<name>A0A8B6G5W3_MYTGA</name>
<proteinExistence type="predicted"/>
<reference evidence="2" key="1">
    <citation type="submission" date="2018-11" db="EMBL/GenBank/DDBJ databases">
        <authorList>
            <person name="Alioto T."/>
            <person name="Alioto T."/>
        </authorList>
    </citation>
    <scope>NUCLEOTIDE SEQUENCE</scope>
</reference>
<dbReference type="Pfam" id="PF22938">
    <property type="entry name" value="Integrase_p58_C"/>
    <property type="match status" value="1"/>
</dbReference>
<gene>
    <name evidence="2" type="ORF">MGAL_10B043978</name>
</gene>
<dbReference type="InterPro" id="IPR054465">
    <property type="entry name" value="Integrase_p58-like_C"/>
</dbReference>
<evidence type="ECO:0000313" key="2">
    <source>
        <dbReference type="EMBL" id="VDI59134.1"/>
    </source>
</evidence>
<accession>A0A8B6G5W3</accession>
<organism evidence="2 3">
    <name type="scientific">Mytilus galloprovincialis</name>
    <name type="common">Mediterranean mussel</name>
    <dbReference type="NCBI Taxonomy" id="29158"/>
    <lineage>
        <taxon>Eukaryota</taxon>
        <taxon>Metazoa</taxon>
        <taxon>Spiralia</taxon>
        <taxon>Lophotrochozoa</taxon>
        <taxon>Mollusca</taxon>
        <taxon>Bivalvia</taxon>
        <taxon>Autobranchia</taxon>
        <taxon>Pteriomorphia</taxon>
        <taxon>Mytilida</taxon>
        <taxon>Mytiloidea</taxon>
        <taxon>Mytilidae</taxon>
        <taxon>Mytilinae</taxon>
        <taxon>Mytilus</taxon>
    </lineage>
</organism>
<comment type="caution">
    <text evidence="2">The sequence shown here is derived from an EMBL/GenBank/DDBJ whole genome shotgun (WGS) entry which is preliminary data.</text>
</comment>
<dbReference type="OrthoDB" id="6190504at2759"/>
<evidence type="ECO:0000313" key="3">
    <source>
        <dbReference type="Proteomes" id="UP000596742"/>
    </source>
</evidence>
<sequence length="77" mass="8808">MSDVTYKVNCGRQKRPQVIHVDRMRQRSAQVLTGEKPEDIPGYRNIGVQVETFTFETCENDTGDDIDSVEEESSNEK</sequence>
<feature type="domain" description="Integrase p58-like C-terminal" evidence="1">
    <location>
        <begin position="1"/>
        <end position="25"/>
    </location>
</feature>